<accession>A0A291LXB7</accession>
<sequence length="258" mass="27122">MTGPDDTLLRLERLSVRRGRGGRRLAVDDVTLELRAGEMVGLIGPNGAGKTSLLRAALGLLPATGTSDLSALPAAARARRAAWLPQAREIAWPVTVADLVGLGRVAHPRDPARDGAAVEAALTRLGLTEMRDRVATRLSGGEQARVLIARALAQEAPLLMADEPVAGLDPGHQIAVMETFAALAREAGHAVILSLHDLGLAARHCTRLVMLDQGRIVADGAPEAVLRPDLLAQVFGIAAHFEIGPEGPVFAPLRVVPR</sequence>
<dbReference type="EMBL" id="CP021404">
    <property type="protein sequence ID" value="ATI41085.1"/>
    <property type="molecule type" value="Genomic_DNA"/>
</dbReference>
<dbReference type="Proteomes" id="UP000219050">
    <property type="component" value="Chromosome"/>
</dbReference>
<keyword evidence="4" id="KW-1278">Translocase</keyword>
<dbReference type="AlphaFoldDB" id="A0A291LXB7"/>
<evidence type="ECO:0000256" key="5">
    <source>
        <dbReference type="ARBA" id="ARBA00037066"/>
    </source>
</evidence>
<dbReference type="PANTHER" id="PTHR42794">
    <property type="entry name" value="HEMIN IMPORT ATP-BINDING PROTEIN HMUV"/>
    <property type="match status" value="1"/>
</dbReference>
<dbReference type="InterPro" id="IPR003439">
    <property type="entry name" value="ABC_transporter-like_ATP-bd"/>
</dbReference>
<dbReference type="KEGG" id="cmag:CBW24_03085"/>
<keyword evidence="3" id="KW-0067">ATP-binding</keyword>
<dbReference type="RefSeq" id="WP_097372641.1">
    <property type="nucleotide sequence ID" value="NZ_CP021404.1"/>
</dbReference>
<evidence type="ECO:0000313" key="7">
    <source>
        <dbReference type="EMBL" id="ATI41085.1"/>
    </source>
</evidence>
<evidence type="ECO:0000256" key="4">
    <source>
        <dbReference type="ARBA" id="ARBA00022967"/>
    </source>
</evidence>
<evidence type="ECO:0000256" key="3">
    <source>
        <dbReference type="ARBA" id="ARBA00022840"/>
    </source>
</evidence>
<gene>
    <name evidence="7" type="ORF">CBW24_03085</name>
</gene>
<dbReference type="PROSITE" id="PS00211">
    <property type="entry name" value="ABC_TRANSPORTER_1"/>
    <property type="match status" value="1"/>
</dbReference>
<name>A0A291LXB7_9RHOB</name>
<evidence type="ECO:0000313" key="8">
    <source>
        <dbReference type="Proteomes" id="UP000219050"/>
    </source>
</evidence>
<keyword evidence="1" id="KW-0813">Transport</keyword>
<dbReference type="InterPro" id="IPR027417">
    <property type="entry name" value="P-loop_NTPase"/>
</dbReference>
<dbReference type="Gene3D" id="3.40.50.300">
    <property type="entry name" value="P-loop containing nucleotide triphosphate hydrolases"/>
    <property type="match status" value="1"/>
</dbReference>
<evidence type="ECO:0000259" key="6">
    <source>
        <dbReference type="PROSITE" id="PS50893"/>
    </source>
</evidence>
<reference evidence="7 8" key="1">
    <citation type="submission" date="2017-05" db="EMBL/GenBank/DDBJ databases">
        <title>Comparative genomic and metabolic analysis of manganese-oxidizing mechanisms in Celeribater manganoxidans DY25T: its adaption to the environment of polymetallic nodule.</title>
        <authorList>
            <person name="Wang X."/>
        </authorList>
    </citation>
    <scope>NUCLEOTIDE SEQUENCE [LARGE SCALE GENOMIC DNA]</scope>
    <source>
        <strain evidence="7 8">DY25</strain>
    </source>
</reference>
<dbReference type="SUPFAM" id="SSF52540">
    <property type="entry name" value="P-loop containing nucleoside triphosphate hydrolases"/>
    <property type="match status" value="1"/>
</dbReference>
<protein>
    <submittedName>
        <fullName evidence="7">ABC transporter</fullName>
    </submittedName>
</protein>
<evidence type="ECO:0000256" key="1">
    <source>
        <dbReference type="ARBA" id="ARBA00022448"/>
    </source>
</evidence>
<dbReference type="InterPro" id="IPR017871">
    <property type="entry name" value="ABC_transporter-like_CS"/>
</dbReference>
<dbReference type="OrthoDB" id="9805601at2"/>
<comment type="function">
    <text evidence="5">Part of the ABC transporter complex HmuTUV involved in hemin import. Responsible for energy coupling to the transport system.</text>
</comment>
<dbReference type="GO" id="GO:0016887">
    <property type="term" value="F:ATP hydrolysis activity"/>
    <property type="evidence" value="ECO:0007669"/>
    <property type="project" value="InterPro"/>
</dbReference>
<organism evidence="7 8">
    <name type="scientific">Pacificitalea manganoxidans</name>
    <dbReference type="NCBI Taxonomy" id="1411902"/>
    <lineage>
        <taxon>Bacteria</taxon>
        <taxon>Pseudomonadati</taxon>
        <taxon>Pseudomonadota</taxon>
        <taxon>Alphaproteobacteria</taxon>
        <taxon>Rhodobacterales</taxon>
        <taxon>Paracoccaceae</taxon>
        <taxon>Pacificitalea</taxon>
    </lineage>
</organism>
<dbReference type="PANTHER" id="PTHR42794:SF1">
    <property type="entry name" value="HEMIN IMPORT ATP-BINDING PROTEIN HMUV"/>
    <property type="match status" value="1"/>
</dbReference>
<dbReference type="SMART" id="SM00382">
    <property type="entry name" value="AAA"/>
    <property type="match status" value="1"/>
</dbReference>
<dbReference type="GO" id="GO:0005524">
    <property type="term" value="F:ATP binding"/>
    <property type="evidence" value="ECO:0007669"/>
    <property type="project" value="UniProtKB-KW"/>
</dbReference>
<dbReference type="InterPro" id="IPR003593">
    <property type="entry name" value="AAA+_ATPase"/>
</dbReference>
<evidence type="ECO:0000256" key="2">
    <source>
        <dbReference type="ARBA" id="ARBA00022741"/>
    </source>
</evidence>
<keyword evidence="2" id="KW-0547">Nucleotide-binding</keyword>
<dbReference type="Pfam" id="PF00005">
    <property type="entry name" value="ABC_tran"/>
    <property type="match status" value="1"/>
</dbReference>
<keyword evidence="8" id="KW-1185">Reference proteome</keyword>
<dbReference type="PROSITE" id="PS50893">
    <property type="entry name" value="ABC_TRANSPORTER_2"/>
    <property type="match status" value="1"/>
</dbReference>
<feature type="domain" description="ABC transporter" evidence="6">
    <location>
        <begin position="9"/>
        <end position="238"/>
    </location>
</feature>
<proteinExistence type="predicted"/>